<name>A0A371PG66_9BACL</name>
<accession>A0A371PG66</accession>
<sequence length="86" mass="9336">MSMLELIKKAGAGAVEASNPVNILYGEVVSVHPLSVRVDQRFTLPAGFLILTESLALRGLEQGDRVLLLRMQGGQRYVVLDRTVSA</sequence>
<proteinExistence type="predicted"/>
<dbReference type="InterPro" id="IPR022555">
    <property type="entry name" value="DUF2577"/>
</dbReference>
<organism evidence="1 2">
    <name type="scientific">Paenibacillus paeoniae</name>
    <dbReference type="NCBI Taxonomy" id="2292705"/>
    <lineage>
        <taxon>Bacteria</taxon>
        <taxon>Bacillati</taxon>
        <taxon>Bacillota</taxon>
        <taxon>Bacilli</taxon>
        <taxon>Bacillales</taxon>
        <taxon>Paenibacillaceae</taxon>
        <taxon>Paenibacillus</taxon>
    </lineage>
</organism>
<dbReference type="RefSeq" id="WP_116047672.1">
    <property type="nucleotide sequence ID" value="NZ_QUBQ01000003.1"/>
</dbReference>
<gene>
    <name evidence="1" type="ORF">DX130_17875</name>
</gene>
<evidence type="ECO:0000313" key="2">
    <source>
        <dbReference type="Proteomes" id="UP000261905"/>
    </source>
</evidence>
<comment type="caution">
    <text evidence="1">The sequence shown here is derived from an EMBL/GenBank/DDBJ whole genome shotgun (WGS) entry which is preliminary data.</text>
</comment>
<dbReference type="EMBL" id="QUBQ01000003">
    <property type="protein sequence ID" value="REK74390.1"/>
    <property type="molecule type" value="Genomic_DNA"/>
</dbReference>
<dbReference type="AlphaFoldDB" id="A0A371PG66"/>
<protein>
    <submittedName>
        <fullName evidence="1">DUF2577 domain-containing protein</fullName>
    </submittedName>
</protein>
<dbReference type="OrthoDB" id="95576at2"/>
<keyword evidence="2" id="KW-1185">Reference proteome</keyword>
<evidence type="ECO:0000313" key="1">
    <source>
        <dbReference type="EMBL" id="REK74390.1"/>
    </source>
</evidence>
<dbReference type="Pfam" id="PF10844">
    <property type="entry name" value="DUF2577"/>
    <property type="match status" value="2"/>
</dbReference>
<dbReference type="Proteomes" id="UP000261905">
    <property type="component" value="Unassembled WGS sequence"/>
</dbReference>
<reference evidence="1 2" key="1">
    <citation type="submission" date="2018-08" db="EMBL/GenBank/DDBJ databases">
        <title>Paenibacillus sp. M4BSY-1, whole genome shotgun sequence.</title>
        <authorList>
            <person name="Tuo L."/>
        </authorList>
    </citation>
    <scope>NUCLEOTIDE SEQUENCE [LARGE SCALE GENOMIC DNA]</scope>
    <source>
        <strain evidence="1 2">M4BSY-1</strain>
    </source>
</reference>